<proteinExistence type="inferred from homology"/>
<keyword evidence="7" id="KW-1185">Reference proteome</keyword>
<dbReference type="HAMAP" id="MF_01368">
    <property type="entry name" value="Ribosomal_bL17"/>
    <property type="match status" value="1"/>
</dbReference>
<dbReference type="Pfam" id="PF01196">
    <property type="entry name" value="Ribosomal_L17"/>
    <property type="match status" value="1"/>
</dbReference>
<reference evidence="6 7" key="1">
    <citation type="journal article" date="2019" name="Int. J. Syst. Evol. Microbiol.">
        <title>The Global Catalogue of Microorganisms (GCM) 10K type strain sequencing project: providing services to taxonomists for standard genome sequencing and annotation.</title>
        <authorList>
            <consortium name="The Broad Institute Genomics Platform"/>
            <consortium name="The Broad Institute Genome Sequencing Center for Infectious Disease"/>
            <person name="Wu L."/>
            <person name="Ma J."/>
        </authorList>
    </citation>
    <scope>NUCLEOTIDE SEQUENCE [LARGE SCALE GENOMIC DNA]</scope>
    <source>
        <strain evidence="6 7">JCM 15395</strain>
    </source>
</reference>
<keyword evidence="2 4" id="KW-0689">Ribosomal protein</keyword>
<evidence type="ECO:0000313" key="7">
    <source>
        <dbReference type="Proteomes" id="UP001500866"/>
    </source>
</evidence>
<dbReference type="PROSITE" id="PS01167">
    <property type="entry name" value="RIBOSOMAL_L17"/>
    <property type="match status" value="1"/>
</dbReference>
<dbReference type="InterPro" id="IPR036373">
    <property type="entry name" value="Ribosomal_bL17_sf"/>
</dbReference>
<dbReference type="PANTHER" id="PTHR14413:SF16">
    <property type="entry name" value="LARGE RIBOSOMAL SUBUNIT PROTEIN BL17M"/>
    <property type="match status" value="1"/>
</dbReference>
<evidence type="ECO:0000256" key="3">
    <source>
        <dbReference type="ARBA" id="ARBA00023274"/>
    </source>
</evidence>
<name>A0ABN1FSX5_9BACI</name>
<dbReference type="EMBL" id="BAAADS010000007">
    <property type="protein sequence ID" value="GAA0597167.1"/>
    <property type="molecule type" value="Genomic_DNA"/>
</dbReference>
<comment type="similarity">
    <text evidence="1 4 5">Belongs to the bacterial ribosomal protein bL17 family.</text>
</comment>
<accession>A0ABN1FSX5</accession>
<dbReference type="InterPro" id="IPR047859">
    <property type="entry name" value="Ribosomal_bL17_CS"/>
</dbReference>
<organism evidence="6 7">
    <name type="scientific">Virgibacillus siamensis</name>
    <dbReference type="NCBI Taxonomy" id="480071"/>
    <lineage>
        <taxon>Bacteria</taxon>
        <taxon>Bacillati</taxon>
        <taxon>Bacillota</taxon>
        <taxon>Bacilli</taxon>
        <taxon>Bacillales</taxon>
        <taxon>Bacillaceae</taxon>
        <taxon>Virgibacillus</taxon>
    </lineage>
</organism>
<evidence type="ECO:0000256" key="1">
    <source>
        <dbReference type="ARBA" id="ARBA00008777"/>
    </source>
</evidence>
<evidence type="ECO:0000256" key="5">
    <source>
        <dbReference type="RuleBase" id="RU000660"/>
    </source>
</evidence>
<dbReference type="Proteomes" id="UP001500866">
    <property type="component" value="Unassembled WGS sequence"/>
</dbReference>
<protein>
    <recommendedName>
        <fullName evidence="4">Large ribosomal subunit protein bL17</fullName>
    </recommendedName>
</protein>
<dbReference type="Gene3D" id="3.90.1030.10">
    <property type="entry name" value="Ribosomal protein L17"/>
    <property type="match status" value="1"/>
</dbReference>
<dbReference type="GO" id="GO:0005840">
    <property type="term" value="C:ribosome"/>
    <property type="evidence" value="ECO:0007669"/>
    <property type="project" value="UniProtKB-KW"/>
</dbReference>
<dbReference type="RefSeq" id="WP_343811170.1">
    <property type="nucleotide sequence ID" value="NZ_BAAADS010000007.1"/>
</dbReference>
<evidence type="ECO:0000313" key="6">
    <source>
        <dbReference type="EMBL" id="GAA0597167.1"/>
    </source>
</evidence>
<comment type="subunit">
    <text evidence="4">Part of the 50S ribosomal subunit. Contacts protein L32.</text>
</comment>
<gene>
    <name evidence="4 6" type="primary">rplQ</name>
    <name evidence="6" type="ORF">GCM10009001_11710</name>
</gene>
<sequence length="117" mass="13238">MARKLGRKTDTRMAMLRNLASDLIIQERIETTEAKAKELKTVVEKMITLGKRGDLHARRQAASFLYNQEANDNENVIQKLFDDVAARYEDRQGGYTRVLKLGARQGDGADMAIIELV</sequence>
<dbReference type="PANTHER" id="PTHR14413">
    <property type="entry name" value="RIBOSOMAL PROTEIN L17"/>
    <property type="match status" value="1"/>
</dbReference>
<dbReference type="InterPro" id="IPR000456">
    <property type="entry name" value="Ribosomal_bL17"/>
</dbReference>
<evidence type="ECO:0000256" key="2">
    <source>
        <dbReference type="ARBA" id="ARBA00022980"/>
    </source>
</evidence>
<dbReference type="SUPFAM" id="SSF64263">
    <property type="entry name" value="Prokaryotic ribosomal protein L17"/>
    <property type="match status" value="1"/>
</dbReference>
<comment type="caution">
    <text evidence="6">The sequence shown here is derived from an EMBL/GenBank/DDBJ whole genome shotgun (WGS) entry which is preliminary data.</text>
</comment>
<keyword evidence="3 4" id="KW-0687">Ribonucleoprotein</keyword>
<dbReference type="NCBIfam" id="TIGR00059">
    <property type="entry name" value="L17"/>
    <property type="match status" value="1"/>
</dbReference>
<evidence type="ECO:0000256" key="4">
    <source>
        <dbReference type="HAMAP-Rule" id="MF_01368"/>
    </source>
</evidence>